<evidence type="ECO:0000313" key="3">
    <source>
        <dbReference type="EMBL" id="MBB3023102.1"/>
    </source>
</evidence>
<keyword evidence="1" id="KW-0812">Transmembrane</keyword>
<evidence type="ECO:0000313" key="4">
    <source>
        <dbReference type="EMBL" id="MBB3023775.1"/>
    </source>
</evidence>
<dbReference type="Proteomes" id="UP000568050">
    <property type="component" value="Unassembled WGS sequence"/>
</dbReference>
<reference evidence="3 5" key="1">
    <citation type="submission" date="2020-08" db="EMBL/GenBank/DDBJ databases">
        <title>Sequencing the genomes of 1000 actinobacteria strains.</title>
        <authorList>
            <person name="Klenk H.-P."/>
        </authorList>
    </citation>
    <scope>NUCLEOTIDE SEQUENCE [LARGE SCALE GENOMIC DNA]</scope>
    <source>
        <strain evidence="3 5">DSM 23040</strain>
    </source>
</reference>
<sequence>MGGRRIRIAPLLWAAGLVALIAASLHARMSPIAVLPDGMVAQRPVFADTPPPPPPLQEGEPEWYQDEIEPLRSVLDQVLTVLLWAVIVAAALALLWLVVALVRRAVRSARAVRPDAGAIDTTSLISQDDAAATLSRARSRLVAEGTAAEAIIAAWRELERAAEDHGHRRLASDTPSDHMRRALRHLPLNASDVDEFADLFRQAMFSPHPLGEVHRARAVQLLDSLLADLDSAPAVSPSSRGGAR</sequence>
<evidence type="ECO:0000313" key="5">
    <source>
        <dbReference type="Proteomes" id="UP000568050"/>
    </source>
</evidence>
<gene>
    <name evidence="3" type="ORF">FHX50_001385</name>
    <name evidence="4" type="ORF">FHX50_002076</name>
</gene>
<keyword evidence="1" id="KW-1133">Transmembrane helix</keyword>
<comment type="caution">
    <text evidence="3">The sequence shown here is derived from an EMBL/GenBank/DDBJ whole genome shotgun (WGS) entry which is preliminary data.</text>
</comment>
<proteinExistence type="predicted"/>
<dbReference type="RefSeq" id="WP_183375902.1">
    <property type="nucleotide sequence ID" value="NZ_CBCSFZ010000001.1"/>
</dbReference>
<accession>A0A839QSS9</accession>
<dbReference type="EMBL" id="JACHWP010000002">
    <property type="protein sequence ID" value="MBB3023102.1"/>
    <property type="molecule type" value="Genomic_DNA"/>
</dbReference>
<protein>
    <recommendedName>
        <fullName evidence="2">Protein-glutamine gamma-glutamyltransferase-like C-terminal domain-containing protein</fullName>
    </recommendedName>
</protein>
<evidence type="ECO:0000256" key="1">
    <source>
        <dbReference type="SAM" id="Phobius"/>
    </source>
</evidence>
<dbReference type="Pfam" id="PF13559">
    <property type="entry name" value="DUF4129"/>
    <property type="match status" value="1"/>
</dbReference>
<dbReference type="EMBL" id="JACHWP010000011">
    <property type="protein sequence ID" value="MBB3023775.1"/>
    <property type="molecule type" value="Genomic_DNA"/>
</dbReference>
<keyword evidence="1" id="KW-0472">Membrane</keyword>
<organism evidence="3 5">
    <name type="scientific">Helcobacillus massiliensis</name>
    <dbReference type="NCBI Taxonomy" id="521392"/>
    <lineage>
        <taxon>Bacteria</taxon>
        <taxon>Bacillati</taxon>
        <taxon>Actinomycetota</taxon>
        <taxon>Actinomycetes</taxon>
        <taxon>Micrococcales</taxon>
        <taxon>Dermabacteraceae</taxon>
        <taxon>Helcobacillus</taxon>
    </lineage>
</organism>
<dbReference type="AlphaFoldDB" id="A0A839QSS9"/>
<feature type="domain" description="Protein-glutamine gamma-glutamyltransferase-like C-terminal" evidence="2">
    <location>
        <begin position="154"/>
        <end position="223"/>
    </location>
</feature>
<evidence type="ECO:0000259" key="2">
    <source>
        <dbReference type="Pfam" id="PF13559"/>
    </source>
</evidence>
<keyword evidence="5" id="KW-1185">Reference proteome</keyword>
<dbReference type="InterPro" id="IPR025403">
    <property type="entry name" value="TgpA-like_C"/>
</dbReference>
<name>A0A839QSS9_9MICO</name>
<feature type="transmembrane region" description="Helical" evidence="1">
    <location>
        <begin position="81"/>
        <end position="102"/>
    </location>
</feature>